<gene>
    <name evidence="3" type="primary">LOC110697468</name>
</gene>
<reference evidence="3" key="2">
    <citation type="submission" date="2021-03" db="UniProtKB">
        <authorList>
            <consortium name="EnsemblPlants"/>
        </authorList>
    </citation>
    <scope>IDENTIFICATION</scope>
</reference>
<feature type="signal peptide" evidence="1">
    <location>
        <begin position="1"/>
        <end position="19"/>
    </location>
</feature>
<name>A0A803N8A7_CHEQI</name>
<protein>
    <recommendedName>
        <fullName evidence="2">AB hydrolase-1 domain-containing protein</fullName>
    </recommendedName>
</protein>
<organism evidence="3 4">
    <name type="scientific">Chenopodium quinoa</name>
    <name type="common">Quinoa</name>
    <dbReference type="NCBI Taxonomy" id="63459"/>
    <lineage>
        <taxon>Eukaryota</taxon>
        <taxon>Viridiplantae</taxon>
        <taxon>Streptophyta</taxon>
        <taxon>Embryophyta</taxon>
        <taxon>Tracheophyta</taxon>
        <taxon>Spermatophyta</taxon>
        <taxon>Magnoliopsida</taxon>
        <taxon>eudicotyledons</taxon>
        <taxon>Gunneridae</taxon>
        <taxon>Pentapetalae</taxon>
        <taxon>Caryophyllales</taxon>
        <taxon>Chenopodiaceae</taxon>
        <taxon>Chenopodioideae</taxon>
        <taxon>Atripliceae</taxon>
        <taxon>Chenopodium</taxon>
    </lineage>
</organism>
<dbReference type="Gramene" id="AUR62042072-RA">
    <property type="protein sequence ID" value="AUR62042072-RA:cds"/>
    <property type="gene ID" value="AUR62042072"/>
</dbReference>
<dbReference type="KEGG" id="cqi:110697468"/>
<dbReference type="Pfam" id="PF12697">
    <property type="entry name" value="Abhydrolase_6"/>
    <property type="match status" value="1"/>
</dbReference>
<dbReference type="Proteomes" id="UP000596660">
    <property type="component" value="Unplaced"/>
</dbReference>
<proteinExistence type="predicted"/>
<dbReference type="InterPro" id="IPR000073">
    <property type="entry name" value="AB_hydrolase_1"/>
</dbReference>
<dbReference type="Gene3D" id="3.40.50.1820">
    <property type="entry name" value="alpha/beta hydrolase"/>
    <property type="match status" value="1"/>
</dbReference>
<dbReference type="InterPro" id="IPR029058">
    <property type="entry name" value="AB_hydrolase_fold"/>
</dbReference>
<dbReference type="PANTHER" id="PTHR45763">
    <property type="entry name" value="HYDROLASE, ALPHA/BETA FOLD FAMILY PROTEIN, EXPRESSED-RELATED"/>
    <property type="match status" value="1"/>
</dbReference>
<evidence type="ECO:0000259" key="2">
    <source>
        <dbReference type="Pfam" id="PF12697"/>
    </source>
</evidence>
<dbReference type="OMA" id="LHYHEVP"/>
<dbReference type="FunFam" id="3.40.50.1820:FF:000270">
    <property type="entry name" value="Alpha/beta-Hydrolases superfamily protein"/>
    <property type="match status" value="1"/>
</dbReference>
<dbReference type="OrthoDB" id="294702at2759"/>
<dbReference type="PANTHER" id="PTHR45763:SF51">
    <property type="entry name" value="ALPHA_BETA-HYDROLASES SUPERFAMILY PROTEIN"/>
    <property type="match status" value="1"/>
</dbReference>
<feature type="chain" id="PRO_5030697597" description="AB hydrolase-1 domain-containing protein" evidence="1">
    <location>
        <begin position="20"/>
        <end position="346"/>
    </location>
</feature>
<dbReference type="GeneID" id="110697468"/>
<dbReference type="EnsemblPlants" id="AUR62042072-RA">
    <property type="protein sequence ID" value="AUR62042072-RA:cds"/>
    <property type="gene ID" value="AUR62042072"/>
</dbReference>
<accession>A0A803N8A7</accession>
<dbReference type="AlphaFoldDB" id="A0A803N8A7"/>
<dbReference type="SUPFAM" id="SSF53474">
    <property type="entry name" value="alpha/beta-Hydrolases"/>
    <property type="match status" value="1"/>
</dbReference>
<evidence type="ECO:0000256" key="1">
    <source>
        <dbReference type="SAM" id="SignalP"/>
    </source>
</evidence>
<evidence type="ECO:0000313" key="3">
    <source>
        <dbReference type="EnsemblPlants" id="AUR62042072-RA:cds"/>
    </source>
</evidence>
<feature type="domain" description="AB hydrolase-1" evidence="2">
    <location>
        <begin position="67"/>
        <end position="330"/>
    </location>
</feature>
<sequence length="346" mass="38739">MLKSVGIILLIAIVATCLYQSNLPPSPRICGFPGGPPITAPRVKLRDGRYLAYNEIGVPKENAKFKIVFVHGFGNSRHDVVVAANLLQEVIEQLGLYIVSFDRPGYGESDPDPKRTVKSFTLDIEDLADQLKLGDKFYLIGFSMGGQTVWGSLKYIPHRLAGAALLAPVVNYWWSGFPDNLSKEAFQRQPPQDQWAQRVVYYFPWLTYWWNTQRLFPGSSVAAGKAVLSRQDYELIPKIISLGTGHMGQVKQQGEFESIYRDMMIGFGSWDFSPLNLTNPFGSKQGSVHLWQGNEDTLVPVTLQKYIAQRLPWIKYHEVSGAGHLFPFADGMNEAILKALLLGENS</sequence>
<dbReference type="RefSeq" id="XP_021730527.1">
    <property type="nucleotide sequence ID" value="XM_021874835.1"/>
</dbReference>
<evidence type="ECO:0000313" key="4">
    <source>
        <dbReference type="Proteomes" id="UP000596660"/>
    </source>
</evidence>
<reference evidence="3" key="1">
    <citation type="journal article" date="2017" name="Nature">
        <title>The genome of Chenopodium quinoa.</title>
        <authorList>
            <person name="Jarvis D.E."/>
            <person name="Ho Y.S."/>
            <person name="Lightfoot D.J."/>
            <person name="Schmoeckel S.M."/>
            <person name="Li B."/>
            <person name="Borm T.J.A."/>
            <person name="Ohyanagi H."/>
            <person name="Mineta K."/>
            <person name="Michell C.T."/>
            <person name="Saber N."/>
            <person name="Kharbatia N.M."/>
            <person name="Rupper R.R."/>
            <person name="Sharp A.R."/>
            <person name="Dally N."/>
            <person name="Boughton B.A."/>
            <person name="Woo Y.H."/>
            <person name="Gao G."/>
            <person name="Schijlen E.G.W.M."/>
            <person name="Guo X."/>
            <person name="Momin A.A."/>
            <person name="Negrao S."/>
            <person name="Al-Babili S."/>
            <person name="Gehring C."/>
            <person name="Roessner U."/>
            <person name="Jung C."/>
            <person name="Murphy K."/>
            <person name="Arold S.T."/>
            <person name="Gojobori T."/>
            <person name="van der Linden C.G."/>
            <person name="van Loo E.N."/>
            <person name="Jellen E.N."/>
            <person name="Maughan P.J."/>
            <person name="Tester M."/>
        </authorList>
    </citation>
    <scope>NUCLEOTIDE SEQUENCE [LARGE SCALE GENOMIC DNA]</scope>
    <source>
        <strain evidence="3">cv. PI 614886</strain>
    </source>
</reference>
<keyword evidence="1" id="KW-0732">Signal</keyword>
<keyword evidence="4" id="KW-1185">Reference proteome</keyword>